<dbReference type="Proteomes" id="UP001595829">
    <property type="component" value="Unassembled WGS sequence"/>
</dbReference>
<protein>
    <recommendedName>
        <fullName evidence="5">LPXTG cell wall anchor domain-containing protein</fullName>
    </recommendedName>
</protein>
<feature type="chain" id="PRO_5046480747" description="LPXTG cell wall anchor domain-containing protein" evidence="2">
    <location>
        <begin position="32"/>
        <end position="556"/>
    </location>
</feature>
<keyword evidence="1" id="KW-0472">Membrane</keyword>
<accession>A0ABV9XNE3</accession>
<keyword evidence="1" id="KW-0812">Transmembrane</keyword>
<evidence type="ECO:0000256" key="2">
    <source>
        <dbReference type="SAM" id="SignalP"/>
    </source>
</evidence>
<gene>
    <name evidence="3" type="ORF">ACFPM3_23300</name>
</gene>
<feature type="transmembrane region" description="Helical" evidence="1">
    <location>
        <begin position="532"/>
        <end position="551"/>
    </location>
</feature>
<feature type="signal peptide" evidence="2">
    <location>
        <begin position="1"/>
        <end position="31"/>
    </location>
</feature>
<sequence length="556" mass="56257">MQKHLSSRFALRSVVSAAAVALAVVTPVAVAAPAAVAQPVAATTATAAGVTTEVGLPGSFALGQRTTFTAAITNGTGAALKNHKGLVTVAYGKHVNAALEPMTADPSKILVQRLNNGVWERLTLTTGANGAVQATFALPAEVAAGATVQERFQVTISTSIPADATMGEVGVAGNADGTGLDRIGFGLGKRGTSDRPEVVIGGLEGRPELTAGGKPVRFTGTITNNTGKDIAEDLQDFFFVSGDDNTGDLDPQHVTLERRDASGAWVPVRLGEQDRAVQGGLDHGGLKAGASRTYTLRLGLTSHFPRGVKAVEFALISGDASAAVDFGVKQRAAGGGDADVSHEVAWGIEGVAGVTSLKAGGAGREFTATVTNKGNVTQRVEVVMSVVDRDGQRRIAADRDVRVQQHTGRGWSDLELRSPKAGGHLGIAVEPYAKELAPGEGLTYRLRVVAPASTASKGFFIDLKAAGEGPNATGKRLPFVVAGAPASAPSATPGASTSPSAVPVAAAATGVTPRTSATGEMAKTGNGTTTPLLVGAAGVLVAGGAASLLIARRRAL</sequence>
<keyword evidence="1" id="KW-1133">Transmembrane helix</keyword>
<organism evidence="3 4">
    <name type="scientific">Streptomyces coeruleoprunus</name>
    <dbReference type="NCBI Taxonomy" id="285563"/>
    <lineage>
        <taxon>Bacteria</taxon>
        <taxon>Bacillati</taxon>
        <taxon>Actinomycetota</taxon>
        <taxon>Actinomycetes</taxon>
        <taxon>Kitasatosporales</taxon>
        <taxon>Streptomycetaceae</taxon>
        <taxon>Streptomyces</taxon>
    </lineage>
</organism>
<evidence type="ECO:0000256" key="1">
    <source>
        <dbReference type="SAM" id="Phobius"/>
    </source>
</evidence>
<evidence type="ECO:0000313" key="3">
    <source>
        <dbReference type="EMBL" id="MFC5025057.1"/>
    </source>
</evidence>
<proteinExistence type="predicted"/>
<comment type="caution">
    <text evidence="3">The sequence shown here is derived from an EMBL/GenBank/DDBJ whole genome shotgun (WGS) entry which is preliminary data.</text>
</comment>
<dbReference type="EMBL" id="JBHSJD010000017">
    <property type="protein sequence ID" value="MFC5025057.1"/>
    <property type="molecule type" value="Genomic_DNA"/>
</dbReference>
<dbReference type="RefSeq" id="WP_345690992.1">
    <property type="nucleotide sequence ID" value="NZ_BAABIT010000001.1"/>
</dbReference>
<name>A0ABV9XNE3_9ACTN</name>
<keyword evidence="4" id="KW-1185">Reference proteome</keyword>
<evidence type="ECO:0008006" key="5">
    <source>
        <dbReference type="Google" id="ProtNLM"/>
    </source>
</evidence>
<reference evidence="4" key="1">
    <citation type="journal article" date="2019" name="Int. J. Syst. Evol. Microbiol.">
        <title>The Global Catalogue of Microorganisms (GCM) 10K type strain sequencing project: providing services to taxonomists for standard genome sequencing and annotation.</title>
        <authorList>
            <consortium name="The Broad Institute Genomics Platform"/>
            <consortium name="The Broad Institute Genome Sequencing Center for Infectious Disease"/>
            <person name="Wu L."/>
            <person name="Ma J."/>
        </authorList>
    </citation>
    <scope>NUCLEOTIDE SEQUENCE [LARGE SCALE GENOMIC DNA]</scope>
    <source>
        <strain evidence="4">CGMCC 4.1648</strain>
    </source>
</reference>
<keyword evidence="2" id="KW-0732">Signal</keyword>
<evidence type="ECO:0000313" key="4">
    <source>
        <dbReference type="Proteomes" id="UP001595829"/>
    </source>
</evidence>